<evidence type="ECO:0000259" key="6">
    <source>
        <dbReference type="Pfam" id="PF04500"/>
    </source>
</evidence>
<comment type="caution">
    <text evidence="7">The sequence shown here is derived from an EMBL/GenBank/DDBJ whole genome shotgun (WGS) entry which is preliminary data.</text>
</comment>
<feature type="domain" description="FLYWCH-type" evidence="6">
    <location>
        <begin position="63"/>
        <end position="112"/>
    </location>
</feature>
<dbReference type="Gene3D" id="2.20.25.240">
    <property type="match status" value="1"/>
</dbReference>
<feature type="compositionally biased region" description="Polar residues" evidence="5">
    <location>
        <begin position="139"/>
        <end position="148"/>
    </location>
</feature>
<reference evidence="7" key="1">
    <citation type="journal article" date="2020" name="J Insects Food Feed">
        <title>The yellow mealworm (Tenebrio molitor) genome: a resource for the emerging insects as food and feed industry.</title>
        <authorList>
            <person name="Eriksson T."/>
            <person name="Andere A."/>
            <person name="Kelstrup H."/>
            <person name="Emery V."/>
            <person name="Picard C."/>
        </authorList>
    </citation>
    <scope>NUCLEOTIDE SEQUENCE</scope>
    <source>
        <strain evidence="7">Stoneville</strain>
        <tissue evidence="7">Whole head</tissue>
    </source>
</reference>
<accession>A0A8J6HZF2</accession>
<sequence>MAIEENRKLLKLHNRNFLTFRSEVKLIFSEYHNVLQLFLITRGLKRSDSEEEITKTLVDIPTFSKTRRGKLCMIFKEHLFYKNQNIPGKTFWVCGNYYRSKCKARCVTDSTDPLQMPIVKIEKHSDDEDDSADNSTDSTIENKSSPQGCESMGDELFGTQLKTIRIQLKQTIEENRQLKKELMQKTLQLHYDVATGQVPAQALQGEICQVPIIGEKRVKEITLHQSRAMLPKRN</sequence>
<keyword evidence="2" id="KW-0863">Zinc-finger</keyword>
<evidence type="ECO:0000313" key="7">
    <source>
        <dbReference type="EMBL" id="KAH0822446.1"/>
    </source>
</evidence>
<dbReference type="InterPro" id="IPR007588">
    <property type="entry name" value="Znf_FLYWCH"/>
</dbReference>
<dbReference type="EMBL" id="JABDTM020002254">
    <property type="protein sequence ID" value="KAH0822446.1"/>
    <property type="molecule type" value="Genomic_DNA"/>
</dbReference>
<feature type="coiled-coil region" evidence="4">
    <location>
        <begin position="161"/>
        <end position="188"/>
    </location>
</feature>
<name>A0A8J6HZF2_TENMO</name>
<proteinExistence type="predicted"/>
<protein>
    <recommendedName>
        <fullName evidence="6">FLYWCH-type domain-containing protein</fullName>
    </recommendedName>
</protein>
<evidence type="ECO:0000256" key="5">
    <source>
        <dbReference type="SAM" id="MobiDB-lite"/>
    </source>
</evidence>
<evidence type="ECO:0000256" key="1">
    <source>
        <dbReference type="ARBA" id="ARBA00022723"/>
    </source>
</evidence>
<dbReference type="Pfam" id="PF04500">
    <property type="entry name" value="FLYWCH"/>
    <property type="match status" value="1"/>
</dbReference>
<evidence type="ECO:0000256" key="2">
    <source>
        <dbReference type="ARBA" id="ARBA00022771"/>
    </source>
</evidence>
<reference evidence="7" key="2">
    <citation type="submission" date="2021-08" db="EMBL/GenBank/DDBJ databases">
        <authorList>
            <person name="Eriksson T."/>
        </authorList>
    </citation>
    <scope>NUCLEOTIDE SEQUENCE</scope>
    <source>
        <strain evidence="7">Stoneville</strain>
        <tissue evidence="7">Whole head</tissue>
    </source>
</reference>
<gene>
    <name evidence="7" type="ORF">GEV33_000345</name>
</gene>
<evidence type="ECO:0000256" key="4">
    <source>
        <dbReference type="SAM" id="Coils"/>
    </source>
</evidence>
<evidence type="ECO:0000313" key="8">
    <source>
        <dbReference type="Proteomes" id="UP000719412"/>
    </source>
</evidence>
<organism evidence="7 8">
    <name type="scientific">Tenebrio molitor</name>
    <name type="common">Yellow mealworm beetle</name>
    <dbReference type="NCBI Taxonomy" id="7067"/>
    <lineage>
        <taxon>Eukaryota</taxon>
        <taxon>Metazoa</taxon>
        <taxon>Ecdysozoa</taxon>
        <taxon>Arthropoda</taxon>
        <taxon>Hexapoda</taxon>
        <taxon>Insecta</taxon>
        <taxon>Pterygota</taxon>
        <taxon>Neoptera</taxon>
        <taxon>Endopterygota</taxon>
        <taxon>Coleoptera</taxon>
        <taxon>Polyphaga</taxon>
        <taxon>Cucujiformia</taxon>
        <taxon>Tenebrionidae</taxon>
        <taxon>Tenebrio</taxon>
    </lineage>
</organism>
<dbReference type="AlphaFoldDB" id="A0A8J6HZF2"/>
<keyword evidence="8" id="KW-1185">Reference proteome</keyword>
<evidence type="ECO:0000256" key="3">
    <source>
        <dbReference type="ARBA" id="ARBA00022833"/>
    </source>
</evidence>
<feature type="region of interest" description="Disordered" evidence="5">
    <location>
        <begin position="121"/>
        <end position="152"/>
    </location>
</feature>
<dbReference type="Proteomes" id="UP000719412">
    <property type="component" value="Unassembled WGS sequence"/>
</dbReference>
<dbReference type="GO" id="GO:0008270">
    <property type="term" value="F:zinc ion binding"/>
    <property type="evidence" value="ECO:0007669"/>
    <property type="project" value="UniProtKB-KW"/>
</dbReference>
<keyword evidence="4" id="KW-0175">Coiled coil</keyword>
<keyword evidence="1" id="KW-0479">Metal-binding</keyword>
<keyword evidence="3" id="KW-0862">Zinc</keyword>